<feature type="signal peptide" evidence="1">
    <location>
        <begin position="1"/>
        <end position="20"/>
    </location>
</feature>
<reference evidence="2" key="1">
    <citation type="submission" date="2016-01" db="EMBL/GenBank/DDBJ databases">
        <authorList>
            <person name="Peeters C."/>
        </authorList>
    </citation>
    <scope>NUCLEOTIDE SEQUENCE</scope>
    <source>
        <strain evidence="2">LMG 29321</strain>
    </source>
</reference>
<evidence type="ECO:0000313" key="3">
    <source>
        <dbReference type="Proteomes" id="UP000071859"/>
    </source>
</evidence>
<evidence type="ECO:0000256" key="1">
    <source>
        <dbReference type="SAM" id="SignalP"/>
    </source>
</evidence>
<dbReference type="AlphaFoldDB" id="A0A158A6V8"/>
<feature type="chain" id="PRO_5007620151" evidence="1">
    <location>
        <begin position="21"/>
        <end position="158"/>
    </location>
</feature>
<keyword evidence="3" id="KW-1185">Reference proteome</keyword>
<gene>
    <name evidence="2" type="ORF">AWB78_01333</name>
</gene>
<name>A0A158A6V8_9BURK</name>
<dbReference type="RefSeq" id="WP_157697424.1">
    <property type="nucleotide sequence ID" value="NZ_FCOX02000004.1"/>
</dbReference>
<dbReference type="Proteomes" id="UP000071859">
    <property type="component" value="Unassembled WGS sequence"/>
</dbReference>
<comment type="caution">
    <text evidence="2">The sequence shown here is derived from an EMBL/GenBank/DDBJ whole genome shotgun (WGS) entry which is preliminary data.</text>
</comment>
<keyword evidence="1" id="KW-0732">Signal</keyword>
<organism evidence="2 3">
    <name type="scientific">Caballeronia calidae</name>
    <dbReference type="NCBI Taxonomy" id="1777139"/>
    <lineage>
        <taxon>Bacteria</taxon>
        <taxon>Pseudomonadati</taxon>
        <taxon>Pseudomonadota</taxon>
        <taxon>Betaproteobacteria</taxon>
        <taxon>Burkholderiales</taxon>
        <taxon>Burkholderiaceae</taxon>
        <taxon>Caballeronia</taxon>
    </lineage>
</organism>
<accession>A0A158A6V8</accession>
<evidence type="ECO:0000313" key="2">
    <source>
        <dbReference type="EMBL" id="SAK53510.1"/>
    </source>
</evidence>
<protein>
    <submittedName>
        <fullName evidence="2">Uncharacterized protein</fullName>
    </submittedName>
</protein>
<dbReference type="EMBL" id="FCOX02000004">
    <property type="protein sequence ID" value="SAK53510.1"/>
    <property type="molecule type" value="Genomic_DNA"/>
</dbReference>
<proteinExistence type="predicted"/>
<sequence length="158" mass="15502">MMKKLAFALAAALISTAAFAVANNPLQSANNLSDVASAATARTNLGLGSPNTLISATAPTISSGFGTGASVPNNNGTAAFTINVGTGGSASSGVIGLPAAAHGWNCYATDITTNSTSVFVTKQTASTTTSATIGNFSDVAVATAWTASDILAVSCFAY</sequence>
<dbReference type="OrthoDB" id="10021133at2"/>